<feature type="transmembrane region" description="Helical" evidence="1">
    <location>
        <begin position="438"/>
        <end position="460"/>
    </location>
</feature>
<evidence type="ECO:0000313" key="3">
    <source>
        <dbReference type="Proteomes" id="UP000613011"/>
    </source>
</evidence>
<reference evidence="2" key="1">
    <citation type="submission" date="2021-01" db="EMBL/GenBank/DDBJ databases">
        <title>Ramlibacter sp. strain AW1 16S ribosomal RNA gene Genome sequencing and assembly.</title>
        <authorList>
            <person name="Kang M."/>
        </authorList>
    </citation>
    <scope>NUCLEOTIDE SEQUENCE</scope>
    <source>
        <strain evidence="2">AW1</strain>
    </source>
</reference>
<evidence type="ECO:0000256" key="1">
    <source>
        <dbReference type="SAM" id="Phobius"/>
    </source>
</evidence>
<feature type="transmembrane region" description="Helical" evidence="1">
    <location>
        <begin position="20"/>
        <end position="36"/>
    </location>
</feature>
<feature type="transmembrane region" description="Helical" evidence="1">
    <location>
        <begin position="240"/>
        <end position="259"/>
    </location>
</feature>
<dbReference type="Proteomes" id="UP000613011">
    <property type="component" value="Unassembled WGS sequence"/>
</dbReference>
<feature type="transmembrane region" description="Helical" evidence="1">
    <location>
        <begin position="279"/>
        <end position="298"/>
    </location>
</feature>
<keyword evidence="3" id="KW-1185">Reference proteome</keyword>
<protein>
    <recommendedName>
        <fullName evidence="4">Glycosyltransferase</fullName>
    </recommendedName>
</protein>
<feature type="transmembrane region" description="Helical" evidence="1">
    <location>
        <begin position="97"/>
        <end position="118"/>
    </location>
</feature>
<feature type="transmembrane region" description="Helical" evidence="1">
    <location>
        <begin position="405"/>
        <end position="426"/>
    </location>
</feature>
<feature type="transmembrane region" description="Helical" evidence="1">
    <location>
        <begin position="310"/>
        <end position="327"/>
    </location>
</feature>
<feature type="transmembrane region" description="Helical" evidence="1">
    <location>
        <begin position="206"/>
        <end position="228"/>
    </location>
</feature>
<feature type="transmembrane region" description="Helical" evidence="1">
    <location>
        <begin position="359"/>
        <end position="382"/>
    </location>
</feature>
<keyword evidence="1" id="KW-0812">Transmembrane</keyword>
<evidence type="ECO:0008006" key="4">
    <source>
        <dbReference type="Google" id="ProtNLM"/>
    </source>
</evidence>
<proteinExistence type="predicted"/>
<comment type="caution">
    <text evidence="2">The sequence shown here is derived from an EMBL/GenBank/DDBJ whole genome shotgun (WGS) entry which is preliminary data.</text>
</comment>
<sequence length="556" mass="60216">MMHPTPAIVAQTAVRPLPRWALLLLCAAYVLAGFLGREPWKAQDMTAFGYMFQLAIGNSSWLAPTLLGRPPEFDALLPYWLGAWAIRATPSGWDADLSVRIVFMGVLALTLAATWWAIYHLARRQKAQPVAFAFGGEASPIDYARTMADAGLLALVACLGLGQLSHETTPALTQLGCLALAFYGFAAPPQRLLIPGLALALGLSGLALSGAPTTAVLIALGGAVLLLLDDGGDARPDRQAPTRWVAAAATVFALALGWMASELDLWRWRVDIDRDWRSLARLLVWFTWPAWPLAAWTLWRWRRQLESRHVALPLWITAIGVGSALLSSPSDRALLLALPALAALAAFALPTLSRNVSAVIDWFTLLFFTGCVLVIWVVWISLQTGVPAKPASNVYKLAPGYEPSFSLLAFVLALAGTLAWAALVRWRVGRHRSALWKSLVLPAGGAALCWLLVMTLWLPVLDYARSYVPTVRGVLRAMDAPGCVEVAGLARGQIAALQYHAGLDLREAGESDSCPWRLLAAAVTDLGTQGWQTVAVVRRPADAADTLRVQRRQPSR</sequence>
<name>A0A936ZHL9_9BURK</name>
<feature type="transmembrane region" description="Helical" evidence="1">
    <location>
        <begin position="333"/>
        <end position="352"/>
    </location>
</feature>
<dbReference type="EMBL" id="JAEQNA010000002">
    <property type="protein sequence ID" value="MBL0420403.1"/>
    <property type="molecule type" value="Genomic_DNA"/>
</dbReference>
<gene>
    <name evidence="2" type="ORF">JI739_08620</name>
</gene>
<keyword evidence="1" id="KW-0472">Membrane</keyword>
<accession>A0A936ZHL9</accession>
<organism evidence="2 3">
    <name type="scientific">Ramlibacter aurantiacus</name>
    <dbReference type="NCBI Taxonomy" id="2801330"/>
    <lineage>
        <taxon>Bacteria</taxon>
        <taxon>Pseudomonadati</taxon>
        <taxon>Pseudomonadota</taxon>
        <taxon>Betaproteobacteria</taxon>
        <taxon>Burkholderiales</taxon>
        <taxon>Comamonadaceae</taxon>
        <taxon>Ramlibacter</taxon>
    </lineage>
</organism>
<dbReference type="AlphaFoldDB" id="A0A936ZHL9"/>
<evidence type="ECO:0000313" key="2">
    <source>
        <dbReference type="EMBL" id="MBL0420403.1"/>
    </source>
</evidence>
<keyword evidence="1" id="KW-1133">Transmembrane helix</keyword>